<organism evidence="2 3">
    <name type="scientific">Pedobacter chinensis</name>
    <dbReference type="NCBI Taxonomy" id="2282421"/>
    <lineage>
        <taxon>Bacteria</taxon>
        <taxon>Pseudomonadati</taxon>
        <taxon>Bacteroidota</taxon>
        <taxon>Sphingobacteriia</taxon>
        <taxon>Sphingobacteriales</taxon>
        <taxon>Sphingobacteriaceae</taxon>
        <taxon>Pedobacter</taxon>
    </lineage>
</organism>
<name>A0A369PWA4_9SPHI</name>
<dbReference type="InterPro" id="IPR000595">
    <property type="entry name" value="cNMP-bd_dom"/>
</dbReference>
<dbReference type="InterPro" id="IPR018490">
    <property type="entry name" value="cNMP-bd_dom_sf"/>
</dbReference>
<dbReference type="EMBL" id="QPKV01000004">
    <property type="protein sequence ID" value="RDC56532.1"/>
    <property type="molecule type" value="Genomic_DNA"/>
</dbReference>
<dbReference type="RefSeq" id="WP_115403251.1">
    <property type="nucleotide sequence ID" value="NZ_QPKV01000004.1"/>
</dbReference>
<evidence type="ECO:0000313" key="3">
    <source>
        <dbReference type="Proteomes" id="UP000253961"/>
    </source>
</evidence>
<evidence type="ECO:0000259" key="1">
    <source>
        <dbReference type="Pfam" id="PF00027"/>
    </source>
</evidence>
<comment type="caution">
    <text evidence="2">The sequence shown here is derived from an EMBL/GenBank/DDBJ whole genome shotgun (WGS) entry which is preliminary data.</text>
</comment>
<reference evidence="2 3" key="1">
    <citation type="submission" date="2018-07" db="EMBL/GenBank/DDBJ databases">
        <title>Pedobacter sp. nov., isolated from soil.</title>
        <authorList>
            <person name="Zhou L.Y."/>
            <person name="Du Z.J."/>
        </authorList>
    </citation>
    <scope>NUCLEOTIDE SEQUENCE [LARGE SCALE GENOMIC DNA]</scope>
    <source>
        <strain evidence="2 3">JDX94</strain>
    </source>
</reference>
<dbReference type="OrthoDB" id="663011at2"/>
<accession>A0A369PWA4</accession>
<sequence>MKDIQPEADAYLRFASAFVPNMSDDQLPQTSSTSSVIELKKKDFFLLAGKVQKVLGFVAKGLARAYFIDSDGNEITVGFFAEGDYATDYPTFIKQQPSRYIIQCLEPSKFICIPFDELNLEYRHWPNSENYRCLIAEEILDKQQLRLESFIFQRAEERYLDFIKQHPGLFNRISLSHLCSYLGIERQTLTRIRQRLAHR</sequence>
<dbReference type="Proteomes" id="UP000253961">
    <property type="component" value="Unassembled WGS sequence"/>
</dbReference>
<gene>
    <name evidence="2" type="ORF">DU508_13180</name>
</gene>
<dbReference type="Pfam" id="PF00027">
    <property type="entry name" value="cNMP_binding"/>
    <property type="match status" value="1"/>
</dbReference>
<dbReference type="CDD" id="cd00038">
    <property type="entry name" value="CAP_ED"/>
    <property type="match status" value="1"/>
</dbReference>
<dbReference type="SUPFAM" id="SSF51206">
    <property type="entry name" value="cAMP-binding domain-like"/>
    <property type="match status" value="1"/>
</dbReference>
<keyword evidence="3" id="KW-1185">Reference proteome</keyword>
<dbReference type="Gene3D" id="2.60.120.10">
    <property type="entry name" value="Jelly Rolls"/>
    <property type="match status" value="1"/>
</dbReference>
<protein>
    <submittedName>
        <fullName evidence="2">Crp/Fnr family transcriptional regulator</fullName>
    </submittedName>
</protein>
<proteinExistence type="predicted"/>
<feature type="domain" description="Cyclic nucleotide-binding" evidence="1">
    <location>
        <begin position="38"/>
        <end position="118"/>
    </location>
</feature>
<dbReference type="InterPro" id="IPR014710">
    <property type="entry name" value="RmlC-like_jellyroll"/>
</dbReference>
<dbReference type="AlphaFoldDB" id="A0A369PWA4"/>
<evidence type="ECO:0000313" key="2">
    <source>
        <dbReference type="EMBL" id="RDC56532.1"/>
    </source>
</evidence>